<feature type="region of interest" description="Disordered" evidence="7">
    <location>
        <begin position="614"/>
        <end position="641"/>
    </location>
</feature>
<proteinExistence type="predicted"/>
<dbReference type="GO" id="GO:0005634">
    <property type="term" value="C:nucleus"/>
    <property type="evidence" value="ECO:0007669"/>
    <property type="project" value="UniProtKB-SubCell"/>
</dbReference>
<feature type="region of interest" description="Disordered" evidence="7">
    <location>
        <begin position="524"/>
        <end position="550"/>
    </location>
</feature>
<dbReference type="Pfam" id="PF23209">
    <property type="entry name" value="IDM1_C"/>
    <property type="match status" value="1"/>
</dbReference>
<evidence type="ECO:0000259" key="9">
    <source>
        <dbReference type="PROSITE" id="PS51186"/>
    </source>
</evidence>
<feature type="domain" description="PHD-type" evidence="8">
    <location>
        <begin position="827"/>
        <end position="889"/>
    </location>
</feature>
<dbReference type="InterPro" id="IPR054292">
    <property type="entry name" value="DUF7028"/>
</dbReference>
<dbReference type="GO" id="GO:0003714">
    <property type="term" value="F:transcription corepressor activity"/>
    <property type="evidence" value="ECO:0007669"/>
    <property type="project" value="InterPro"/>
</dbReference>
<dbReference type="SUPFAM" id="SSF55729">
    <property type="entry name" value="Acyl-CoA N-acyltransferases (Nat)"/>
    <property type="match status" value="1"/>
</dbReference>
<dbReference type="Pfam" id="PF22970">
    <property type="entry name" value="DUF7028"/>
    <property type="match status" value="2"/>
</dbReference>
<dbReference type="InterPro" id="IPR019787">
    <property type="entry name" value="Znf_PHD-finger"/>
</dbReference>
<dbReference type="OrthoDB" id="1903104at2759"/>
<feature type="region of interest" description="Disordered" evidence="7">
    <location>
        <begin position="206"/>
        <end position="234"/>
    </location>
</feature>
<keyword evidence="4" id="KW-0862">Zinc</keyword>
<dbReference type="InterPro" id="IPR032308">
    <property type="entry name" value="TDBD"/>
</dbReference>
<keyword evidence="11" id="KW-1185">Reference proteome</keyword>
<dbReference type="PROSITE" id="PS51186">
    <property type="entry name" value="GNAT"/>
    <property type="match status" value="1"/>
</dbReference>
<comment type="caution">
    <text evidence="10">The sequence shown here is derived from an EMBL/GenBank/DDBJ whole genome shotgun (WGS) entry which is preliminary data.</text>
</comment>
<feature type="domain" description="PHD-type" evidence="8">
    <location>
        <begin position="786"/>
        <end position="831"/>
    </location>
</feature>
<dbReference type="InterPro" id="IPR056511">
    <property type="entry name" value="IDM1_C"/>
</dbReference>
<evidence type="ECO:0000256" key="1">
    <source>
        <dbReference type="ARBA" id="ARBA00004123"/>
    </source>
</evidence>
<dbReference type="SUPFAM" id="SSF57903">
    <property type="entry name" value="FYVE/PHD zinc finger"/>
    <property type="match status" value="2"/>
</dbReference>
<feature type="compositionally biased region" description="Polar residues" evidence="7">
    <location>
        <begin position="209"/>
        <end position="233"/>
    </location>
</feature>
<dbReference type="Gene3D" id="3.40.630.30">
    <property type="match status" value="1"/>
</dbReference>
<dbReference type="CDD" id="cd04301">
    <property type="entry name" value="NAT_SF"/>
    <property type="match status" value="1"/>
</dbReference>
<evidence type="ECO:0000256" key="4">
    <source>
        <dbReference type="ARBA" id="ARBA00022833"/>
    </source>
</evidence>
<keyword evidence="3 6" id="KW-0863">Zinc-finger</keyword>
<accession>A0A200PWX5</accession>
<organism evidence="10 11">
    <name type="scientific">Macleaya cordata</name>
    <name type="common">Five-seeded plume-poppy</name>
    <name type="synonym">Bocconia cordata</name>
    <dbReference type="NCBI Taxonomy" id="56857"/>
    <lineage>
        <taxon>Eukaryota</taxon>
        <taxon>Viridiplantae</taxon>
        <taxon>Streptophyta</taxon>
        <taxon>Embryophyta</taxon>
        <taxon>Tracheophyta</taxon>
        <taxon>Spermatophyta</taxon>
        <taxon>Magnoliopsida</taxon>
        <taxon>Ranunculales</taxon>
        <taxon>Papaveraceae</taxon>
        <taxon>Papaveroideae</taxon>
        <taxon>Macleaya</taxon>
    </lineage>
</organism>
<evidence type="ECO:0000256" key="2">
    <source>
        <dbReference type="ARBA" id="ARBA00022723"/>
    </source>
</evidence>
<keyword evidence="5" id="KW-0539">Nucleus</keyword>
<dbReference type="Pfam" id="PF23011">
    <property type="entry name" value="PHD-1st_NSD"/>
    <property type="match status" value="1"/>
</dbReference>
<dbReference type="SMART" id="SM00249">
    <property type="entry name" value="PHD"/>
    <property type="match status" value="2"/>
</dbReference>
<dbReference type="Pfam" id="PF16135">
    <property type="entry name" value="TDBD"/>
    <property type="match status" value="1"/>
</dbReference>
<evidence type="ECO:0000256" key="7">
    <source>
        <dbReference type="SAM" id="MobiDB-lite"/>
    </source>
</evidence>
<keyword evidence="2" id="KW-0479">Metal-binding</keyword>
<gene>
    <name evidence="10" type="ORF">BVC80_9093g64</name>
</gene>
<dbReference type="EMBL" id="MVGT01003948">
    <property type="protein sequence ID" value="OVA02721.1"/>
    <property type="molecule type" value="Genomic_DNA"/>
</dbReference>
<dbReference type="PROSITE" id="PS50016">
    <property type="entry name" value="ZF_PHD_2"/>
    <property type="match status" value="2"/>
</dbReference>
<dbReference type="InterPro" id="IPR000182">
    <property type="entry name" value="GNAT_dom"/>
</dbReference>
<protein>
    <submittedName>
        <fullName evidence="10">GNAT domain</fullName>
    </submittedName>
</protein>
<evidence type="ECO:0000313" key="10">
    <source>
        <dbReference type="EMBL" id="OVA02721.1"/>
    </source>
</evidence>
<dbReference type="InterPro" id="IPR016181">
    <property type="entry name" value="Acyl_CoA_acyltransferase"/>
</dbReference>
<feature type="region of interest" description="Disordered" evidence="7">
    <location>
        <begin position="1098"/>
        <end position="1120"/>
    </location>
</feature>
<dbReference type="InterPro" id="IPR013083">
    <property type="entry name" value="Znf_RING/FYVE/PHD"/>
</dbReference>
<dbReference type="GO" id="GO:0008270">
    <property type="term" value="F:zinc ion binding"/>
    <property type="evidence" value="ECO:0007669"/>
    <property type="project" value="UniProtKB-KW"/>
</dbReference>
<evidence type="ECO:0000256" key="5">
    <source>
        <dbReference type="ARBA" id="ARBA00023242"/>
    </source>
</evidence>
<sequence>MEETHFTLNYDDAVGIDSPSKRRKTSTSTEHVHHPGDQVEVYTPQQVTLKNYEVYLPAYDLPASKDVVLGDFLTEDDMSWINNVLYDDSEDATLKDVVGFSPEVIDGSLATGLLPKDQNVGTSEGFSIENHDSVSQSDEDIFTCAKFDEDSLIGKEYRDQEAGGRAVLHTANSNGDFPTGINKCDPFKNTLGKQYESQGHGVFLPCSPNVGNNRNSPIPNTPNNGKNSPSRGNGTWVPVGSDLLPRVEYCPDALVDYLLGSEDRISKDINHNSAITKVRMHLSHLGWKIECTRDGNTSNSSTKFRYISPDGKTKYSLIDVYKNLTQTMTQSPNSQIDSRNLVNVTDKLLDSKVRLSRKLDRQQGYEGGVSTSHGQSPVSDIYKTERGQVGDGSSSSCLEASALNLRGEKKASMDLVPDEADIEPEYCPQAVIDWCHYESNRKKMKSVSESGGARRMSLKAKKHLLAVGWKLWRTVKQKKKLELRYTSPKGKSYVSLVRACKGYMEEEGLFGSMRPTEGMIASEKSKGPLSVQKPSSATTCTMADESPLPISRQSEKGYTELLGSSKLKELECSNIQGKEIIRHQEKQKNMSFPLSSKVLQSQTSAQDGIVVPNLHNRGLRQSLDRSVNSHEKKKGEASRSLHRVEDQLDVSYQTCLSRSSKRARQVTVLSSMHQTPRTVLSWLLDSNVVLPRAKVYCMGRKDYSRMTKGRVTPHGIRCNCCQKVFSLTKFEAHAGSTNCRPAASIFLEDGRSMLQCQMQIVGHKLKGFRSKPLKRIKRNNLPDKSDDICLVCHYGGNLLLCDQCPSSFHLSCLGLKDLPEGNWSCPSCRCGICERSEFDGDTEKFTEKTVLYCDQCEREYHVGCIRQRELVKLESCPKGNWFCSKNCEKIFESLHELLGKSFPVDVNNFSWTILKASKDDYHDMDELDIKTMAEHHSKLNVALGVIHECFEPIKQPHSKRDLVEDVLFNRRSELNRLNFRGFYTVLLEKDDELISVATVRVHGKNMAEVPLVCTRVQYRRQGMCHILMNVIEKTLAELGVKKLILPAILQMLLSWTTSFGFSMMTNFERLKFLEYTYLDFQDTTMCQKILTTTFPEKSTESRAPFTGNQRKLGDGSNPNVDMDSVGSEVIQAERIKQRGGLEKCNSLKLGVQGPSFHVHLEMVCM</sequence>
<evidence type="ECO:0000313" key="11">
    <source>
        <dbReference type="Proteomes" id="UP000195402"/>
    </source>
</evidence>
<dbReference type="InParanoid" id="A0A200PWX5"/>
<evidence type="ECO:0000259" key="8">
    <source>
        <dbReference type="PROSITE" id="PS50016"/>
    </source>
</evidence>
<feature type="compositionally biased region" description="Polar residues" evidence="7">
    <location>
        <begin position="532"/>
        <end position="541"/>
    </location>
</feature>
<name>A0A200PWX5_MACCD</name>
<dbReference type="Gene3D" id="3.30.40.10">
    <property type="entry name" value="Zinc/RING finger domain, C3HC4 (zinc finger)"/>
    <property type="match status" value="2"/>
</dbReference>
<dbReference type="InterPro" id="IPR001965">
    <property type="entry name" value="Znf_PHD"/>
</dbReference>
<feature type="compositionally biased region" description="Basic and acidic residues" evidence="7">
    <location>
        <begin position="627"/>
        <end position="641"/>
    </location>
</feature>
<dbReference type="InterPro" id="IPR059153">
    <property type="entry name" value="NSD_PHD-1st"/>
</dbReference>
<dbReference type="GO" id="GO:0016747">
    <property type="term" value="F:acyltransferase activity, transferring groups other than amino-acyl groups"/>
    <property type="evidence" value="ECO:0007669"/>
    <property type="project" value="InterPro"/>
</dbReference>
<dbReference type="Proteomes" id="UP000195402">
    <property type="component" value="Unassembled WGS sequence"/>
</dbReference>
<dbReference type="OMA" id="CERSEFD"/>
<dbReference type="InterPro" id="IPR042163">
    <property type="entry name" value="PHF12"/>
</dbReference>
<evidence type="ECO:0000256" key="3">
    <source>
        <dbReference type="ARBA" id="ARBA00022771"/>
    </source>
</evidence>
<evidence type="ECO:0000256" key="6">
    <source>
        <dbReference type="PROSITE-ProRule" id="PRU00146"/>
    </source>
</evidence>
<dbReference type="FunCoup" id="A0A200PWX5">
    <property type="interactions" value="284"/>
</dbReference>
<reference evidence="10 11" key="1">
    <citation type="journal article" date="2017" name="Mol. Plant">
        <title>The Genome of Medicinal Plant Macleaya cordata Provides New Insights into Benzylisoquinoline Alkaloids Metabolism.</title>
        <authorList>
            <person name="Liu X."/>
            <person name="Liu Y."/>
            <person name="Huang P."/>
            <person name="Ma Y."/>
            <person name="Qing Z."/>
            <person name="Tang Q."/>
            <person name="Cao H."/>
            <person name="Cheng P."/>
            <person name="Zheng Y."/>
            <person name="Yuan Z."/>
            <person name="Zhou Y."/>
            <person name="Liu J."/>
            <person name="Tang Z."/>
            <person name="Zhuo Y."/>
            <person name="Zhang Y."/>
            <person name="Yu L."/>
            <person name="Huang J."/>
            <person name="Yang P."/>
            <person name="Peng Q."/>
            <person name="Zhang J."/>
            <person name="Jiang W."/>
            <person name="Zhang Z."/>
            <person name="Lin K."/>
            <person name="Ro D.K."/>
            <person name="Chen X."/>
            <person name="Xiong X."/>
            <person name="Shang Y."/>
            <person name="Huang S."/>
            <person name="Zeng J."/>
        </authorList>
    </citation>
    <scope>NUCLEOTIDE SEQUENCE [LARGE SCALE GENOMIC DNA]</scope>
    <source>
        <strain evidence="11">cv. BLH2017</strain>
        <tissue evidence="10">Root</tissue>
    </source>
</reference>
<dbReference type="GO" id="GO:0006357">
    <property type="term" value="P:regulation of transcription by RNA polymerase II"/>
    <property type="evidence" value="ECO:0007669"/>
    <property type="project" value="TreeGrafter"/>
</dbReference>
<dbReference type="AlphaFoldDB" id="A0A200PWX5"/>
<dbReference type="PANTHER" id="PTHR46309">
    <property type="entry name" value="PHD FINGER PROTEIN 12"/>
    <property type="match status" value="1"/>
</dbReference>
<feature type="domain" description="N-acetyltransferase" evidence="9">
    <location>
        <begin position="927"/>
        <end position="1079"/>
    </location>
</feature>
<dbReference type="InterPro" id="IPR011011">
    <property type="entry name" value="Znf_FYVE_PHD"/>
</dbReference>
<comment type="subcellular location">
    <subcellularLocation>
        <location evidence="1">Nucleus</location>
    </subcellularLocation>
</comment>
<dbReference type="PANTHER" id="PTHR46309:SF12">
    <property type="entry name" value="GB|AAC80581.1"/>
    <property type="match status" value="1"/>
</dbReference>
<dbReference type="STRING" id="56857.A0A200PWX5"/>